<dbReference type="Pfam" id="PF13692">
    <property type="entry name" value="Glyco_trans_1_4"/>
    <property type="match status" value="1"/>
</dbReference>
<dbReference type="GO" id="GO:0016757">
    <property type="term" value="F:glycosyltransferase activity"/>
    <property type="evidence" value="ECO:0007669"/>
    <property type="project" value="UniProtKB-KW"/>
</dbReference>
<comment type="caution">
    <text evidence="2">The sequence shown here is derived from an EMBL/GenBank/DDBJ whole genome shotgun (WGS) entry which is preliminary data.</text>
</comment>
<evidence type="ECO:0000256" key="1">
    <source>
        <dbReference type="ARBA" id="ARBA00022679"/>
    </source>
</evidence>
<protein>
    <submittedName>
        <fullName evidence="2">Glycosyltransferase</fullName>
        <ecNumber evidence="2">2.4.-.-</ecNumber>
    </submittedName>
</protein>
<dbReference type="SUPFAM" id="SSF53756">
    <property type="entry name" value="UDP-Glycosyltransferase/glycogen phosphorylase"/>
    <property type="match status" value="1"/>
</dbReference>
<name>A0ABT8VNB6_9FLAO</name>
<dbReference type="PANTHER" id="PTHR46401">
    <property type="entry name" value="GLYCOSYLTRANSFERASE WBBK-RELATED"/>
    <property type="match status" value="1"/>
</dbReference>
<dbReference type="Proteomes" id="UP001168642">
    <property type="component" value="Unassembled WGS sequence"/>
</dbReference>
<evidence type="ECO:0000313" key="3">
    <source>
        <dbReference type="Proteomes" id="UP001168642"/>
    </source>
</evidence>
<keyword evidence="1 2" id="KW-0808">Transferase</keyword>
<gene>
    <name evidence="2" type="ORF">QVZ41_01150</name>
</gene>
<reference evidence="2" key="1">
    <citation type="submission" date="2023-07" db="EMBL/GenBank/DDBJ databases">
        <title>Wenyingzhuangia sp. chi5 genome sequencing and assembly.</title>
        <authorList>
            <person name="Park S."/>
        </authorList>
    </citation>
    <scope>NUCLEOTIDE SEQUENCE</scope>
    <source>
        <strain evidence="2">Chi5</strain>
    </source>
</reference>
<dbReference type="RefSeq" id="WP_302882722.1">
    <property type="nucleotide sequence ID" value="NZ_JAUMIT010000001.1"/>
</dbReference>
<dbReference type="PANTHER" id="PTHR46401:SF2">
    <property type="entry name" value="GLYCOSYLTRANSFERASE WBBK-RELATED"/>
    <property type="match status" value="1"/>
</dbReference>
<dbReference type="Gene3D" id="3.40.50.2000">
    <property type="entry name" value="Glycogen Phosphorylase B"/>
    <property type="match status" value="2"/>
</dbReference>
<evidence type="ECO:0000313" key="2">
    <source>
        <dbReference type="EMBL" id="MDO3693453.1"/>
    </source>
</evidence>
<dbReference type="EMBL" id="JAUMIT010000001">
    <property type="protein sequence ID" value="MDO3693453.1"/>
    <property type="molecule type" value="Genomic_DNA"/>
</dbReference>
<organism evidence="2 3">
    <name type="scientific">Wenyingzhuangia gilva</name>
    <dbReference type="NCBI Taxonomy" id="3057677"/>
    <lineage>
        <taxon>Bacteria</taxon>
        <taxon>Pseudomonadati</taxon>
        <taxon>Bacteroidota</taxon>
        <taxon>Flavobacteriia</taxon>
        <taxon>Flavobacteriales</taxon>
        <taxon>Flavobacteriaceae</taxon>
        <taxon>Wenyingzhuangia</taxon>
    </lineage>
</organism>
<dbReference type="EC" id="2.4.-.-" evidence="2"/>
<proteinExistence type="predicted"/>
<keyword evidence="2" id="KW-0328">Glycosyltransferase</keyword>
<sequence length="377" mass="43588">MPKILFFYPDNPLNINQGNNARANALLHYFKTNNFEIDFVGEESLIFSKEDLLKLKNSNLINKAELIRKRKKNGIRYLFAHSIPNKIKNKTSISTHLGAGQQKDFETILKQNTYDYILISYVLFASFIGNKKLLKGAKTIVDTHDFLTSQFQNHKNVGNLFKVELKLLNQFDSIWAISVEEKYIFNQFLPHKNIELIPHGIDDKHQQKYITPSIDIFYVASPNPHNITAAKWFFNHVYPLLPKEIKITIVGRIVHFIDDYDNVTKIEKVKDLSDFYKKSKITICPMLSGTGLKIKVVESLSYGIPVVCNERGVDGLLNKINNGCLTTNNPKIFAKYVHQLLTENEFYNTQRNYANTFFDESLSLKNVHQKLNNFFNI</sequence>
<accession>A0ABT8VNB6</accession>
<keyword evidence="3" id="KW-1185">Reference proteome</keyword>